<dbReference type="GO" id="GO:0016616">
    <property type="term" value="F:oxidoreductase activity, acting on the CH-OH group of donors, NAD or NADP as acceptor"/>
    <property type="evidence" value="ECO:0007669"/>
    <property type="project" value="TreeGrafter"/>
</dbReference>
<dbReference type="EMBL" id="JADNRY010000107">
    <property type="protein sequence ID" value="KAF9065220.1"/>
    <property type="molecule type" value="Genomic_DNA"/>
</dbReference>
<sequence>MQAANSLSVPFWQRGFATSRINSKSAVVTGAGQGLGKAIALRLARDGFDICVNDLEANSTNVNSVVEIQSLGRKAISAYADVSKLPQVETMIKASVDGLGLSIVVAFRPFPMVPIYSATKAAVRSLTQSLAMELAKDKITVNAYAPGVVDTPMWDKTDEDMGALNSLPKGKTSLIQSI</sequence>
<dbReference type="OrthoDB" id="498125at2759"/>
<dbReference type="PROSITE" id="PS00061">
    <property type="entry name" value="ADH_SHORT"/>
    <property type="match status" value="1"/>
</dbReference>
<evidence type="ECO:0000256" key="2">
    <source>
        <dbReference type="ARBA" id="ARBA00022857"/>
    </source>
</evidence>
<evidence type="ECO:0000256" key="1">
    <source>
        <dbReference type="ARBA" id="ARBA00006484"/>
    </source>
</evidence>
<dbReference type="Proteomes" id="UP000772434">
    <property type="component" value="Unassembled WGS sequence"/>
</dbReference>
<dbReference type="PANTHER" id="PTHR42760">
    <property type="entry name" value="SHORT-CHAIN DEHYDROGENASES/REDUCTASES FAMILY MEMBER"/>
    <property type="match status" value="1"/>
</dbReference>
<gene>
    <name evidence="3" type="ORF">BDP27DRAFT_1425034</name>
</gene>
<dbReference type="PRINTS" id="PR00080">
    <property type="entry name" value="SDRFAMILY"/>
</dbReference>
<dbReference type="Gene3D" id="3.40.50.720">
    <property type="entry name" value="NAD(P)-binding Rossmann-like Domain"/>
    <property type="match status" value="2"/>
</dbReference>
<dbReference type="PRINTS" id="PR00081">
    <property type="entry name" value="GDHRDH"/>
</dbReference>
<comment type="caution">
    <text evidence="3">The sequence shown here is derived from an EMBL/GenBank/DDBJ whole genome shotgun (WGS) entry which is preliminary data.</text>
</comment>
<dbReference type="InterPro" id="IPR020904">
    <property type="entry name" value="Sc_DH/Rdtase_CS"/>
</dbReference>
<dbReference type="PANTHER" id="PTHR42760:SF121">
    <property type="entry name" value="3-OXOACYL-(ACYL-CARRIER-PROTEIN) REDUCTASE"/>
    <property type="match status" value="1"/>
</dbReference>
<dbReference type="GO" id="GO:0006633">
    <property type="term" value="P:fatty acid biosynthetic process"/>
    <property type="evidence" value="ECO:0007669"/>
    <property type="project" value="TreeGrafter"/>
</dbReference>
<comment type="similarity">
    <text evidence="1">Belongs to the short-chain dehydrogenases/reductases (SDR) family.</text>
</comment>
<dbReference type="InterPro" id="IPR036291">
    <property type="entry name" value="NAD(P)-bd_dom_sf"/>
</dbReference>
<dbReference type="GO" id="GO:0048038">
    <property type="term" value="F:quinone binding"/>
    <property type="evidence" value="ECO:0007669"/>
    <property type="project" value="TreeGrafter"/>
</dbReference>
<reference evidence="3" key="1">
    <citation type="submission" date="2020-11" db="EMBL/GenBank/DDBJ databases">
        <authorList>
            <consortium name="DOE Joint Genome Institute"/>
            <person name="Ahrendt S."/>
            <person name="Riley R."/>
            <person name="Andreopoulos W."/>
            <person name="Labutti K."/>
            <person name="Pangilinan J."/>
            <person name="Ruiz-Duenas F.J."/>
            <person name="Barrasa J.M."/>
            <person name="Sanchez-Garcia M."/>
            <person name="Camarero S."/>
            <person name="Miyauchi S."/>
            <person name="Serrano A."/>
            <person name="Linde D."/>
            <person name="Babiker R."/>
            <person name="Drula E."/>
            <person name="Ayuso-Fernandez I."/>
            <person name="Pacheco R."/>
            <person name="Padilla G."/>
            <person name="Ferreira P."/>
            <person name="Barriuso J."/>
            <person name="Kellner H."/>
            <person name="Castanera R."/>
            <person name="Alfaro M."/>
            <person name="Ramirez L."/>
            <person name="Pisabarro A.G."/>
            <person name="Kuo A."/>
            <person name="Tritt A."/>
            <person name="Lipzen A."/>
            <person name="He G."/>
            <person name="Yan M."/>
            <person name="Ng V."/>
            <person name="Cullen D."/>
            <person name="Martin F."/>
            <person name="Rosso M.-N."/>
            <person name="Henrissat B."/>
            <person name="Hibbett D."/>
            <person name="Martinez A.T."/>
            <person name="Grigoriev I.V."/>
        </authorList>
    </citation>
    <scope>NUCLEOTIDE SEQUENCE</scope>
    <source>
        <strain evidence="3">AH 40177</strain>
    </source>
</reference>
<accession>A0A9P5U308</accession>
<evidence type="ECO:0000313" key="4">
    <source>
        <dbReference type="Proteomes" id="UP000772434"/>
    </source>
</evidence>
<dbReference type="AlphaFoldDB" id="A0A9P5U308"/>
<keyword evidence="2" id="KW-0521">NADP</keyword>
<dbReference type="InterPro" id="IPR002347">
    <property type="entry name" value="SDR_fam"/>
</dbReference>
<name>A0A9P5U308_9AGAR</name>
<proteinExistence type="inferred from homology"/>
<dbReference type="Pfam" id="PF00106">
    <property type="entry name" value="adh_short"/>
    <property type="match status" value="2"/>
</dbReference>
<protein>
    <submittedName>
        <fullName evidence="3">Uncharacterized protein</fullName>
    </submittedName>
</protein>
<evidence type="ECO:0000313" key="3">
    <source>
        <dbReference type="EMBL" id="KAF9065220.1"/>
    </source>
</evidence>
<keyword evidence="4" id="KW-1185">Reference proteome</keyword>
<organism evidence="3 4">
    <name type="scientific">Rhodocollybia butyracea</name>
    <dbReference type="NCBI Taxonomy" id="206335"/>
    <lineage>
        <taxon>Eukaryota</taxon>
        <taxon>Fungi</taxon>
        <taxon>Dikarya</taxon>
        <taxon>Basidiomycota</taxon>
        <taxon>Agaricomycotina</taxon>
        <taxon>Agaricomycetes</taxon>
        <taxon>Agaricomycetidae</taxon>
        <taxon>Agaricales</taxon>
        <taxon>Marasmiineae</taxon>
        <taxon>Omphalotaceae</taxon>
        <taxon>Rhodocollybia</taxon>
    </lineage>
</organism>
<dbReference type="SUPFAM" id="SSF51735">
    <property type="entry name" value="NAD(P)-binding Rossmann-fold domains"/>
    <property type="match status" value="1"/>
</dbReference>